<dbReference type="InterPro" id="IPR016024">
    <property type="entry name" value="ARM-type_fold"/>
</dbReference>
<evidence type="ECO:0000313" key="5">
    <source>
        <dbReference type="EMBL" id="ETN38849.1"/>
    </source>
</evidence>
<protein>
    <recommendedName>
        <fullName evidence="7">Guanine nucleotide exchange factor synembryn</fullName>
    </recommendedName>
</protein>
<dbReference type="eggNOG" id="KOG4464">
    <property type="taxonomic scope" value="Eukaryota"/>
</dbReference>
<dbReference type="AlphaFoldDB" id="W2RT01"/>
<name>W2RT01_CYPE1</name>
<keyword evidence="3" id="KW-0143">Chaperone</keyword>
<dbReference type="PANTHER" id="PTHR12425">
    <property type="entry name" value="SYNEMBRYN"/>
    <property type="match status" value="1"/>
</dbReference>
<evidence type="ECO:0000256" key="3">
    <source>
        <dbReference type="ARBA" id="ARBA00023186"/>
    </source>
</evidence>
<dbReference type="GO" id="GO:0007186">
    <property type="term" value="P:G protein-coupled receptor signaling pathway"/>
    <property type="evidence" value="ECO:0007669"/>
    <property type="project" value="TreeGrafter"/>
</dbReference>
<feature type="region of interest" description="Disordered" evidence="4">
    <location>
        <begin position="378"/>
        <end position="416"/>
    </location>
</feature>
<dbReference type="SUPFAM" id="SSF48371">
    <property type="entry name" value="ARM repeat"/>
    <property type="match status" value="1"/>
</dbReference>
<keyword evidence="2" id="KW-0344">Guanine-nucleotide releasing factor</keyword>
<dbReference type="GO" id="GO:0005737">
    <property type="term" value="C:cytoplasm"/>
    <property type="evidence" value="ECO:0007669"/>
    <property type="project" value="TreeGrafter"/>
</dbReference>
<dbReference type="OrthoDB" id="5585685at2759"/>
<dbReference type="InterPro" id="IPR019318">
    <property type="entry name" value="Gua_nucleotide_exch_fac_Ric8"/>
</dbReference>
<dbReference type="GO" id="GO:0005085">
    <property type="term" value="F:guanyl-nucleotide exchange factor activity"/>
    <property type="evidence" value="ECO:0007669"/>
    <property type="project" value="UniProtKB-KW"/>
</dbReference>
<evidence type="ECO:0000256" key="4">
    <source>
        <dbReference type="SAM" id="MobiDB-lite"/>
    </source>
</evidence>
<evidence type="ECO:0008006" key="7">
    <source>
        <dbReference type="Google" id="ProtNLM"/>
    </source>
</evidence>
<dbReference type="GeneID" id="19974229"/>
<keyword evidence="6" id="KW-1185">Reference proteome</keyword>
<dbReference type="Pfam" id="PF10165">
    <property type="entry name" value="Ric8"/>
    <property type="match status" value="1"/>
</dbReference>
<gene>
    <name evidence="5" type="ORF">HMPREF1541_06890</name>
</gene>
<sequence>MQTSADLGGSAAVKHGLDLLAQDIQQNDLNDVQRKDIFGQLKVLGRDVNNVKNLYDESAVKILGHFGFGKYTRDVAREALRCLANALILIPSTQDAFDACGFIPKAAELLSNSDDDDEFLASRMLFLMTYNASANVPKFVVEGELPSKMQVHFERHITAGEPLVGAGITSMALSETLKLLFNLVSFAPQQVNEFMPAMRPLFQILSTAKIPSPPLQPPITYLLNALACLEIDEKTETTDGRQWFSNDTILESSINKFVEILDQSLKSYPQNTLDTQLISLLTILRRMNAFASNNIRQKLKAELLPKDNERSLPLGQSGTLASRLLKLTTAPGLVHLPEAVSSLLFELSDKDAHTFVKNVGYGYAAGYLMTHKIPIPENAQQSSSTEGEVPVNPVTGQRLDKEPDVEMPEMTQEEKEREAERLYVLFERLKATGVVDVKNPVEQAKEEGRFEEVDD</sequence>
<dbReference type="RefSeq" id="XP_008719438.1">
    <property type="nucleotide sequence ID" value="XM_008721216.1"/>
</dbReference>
<organism evidence="5 6">
    <name type="scientific">Cyphellophora europaea (strain CBS 101466)</name>
    <name type="common">Phialophora europaea</name>
    <dbReference type="NCBI Taxonomy" id="1220924"/>
    <lineage>
        <taxon>Eukaryota</taxon>
        <taxon>Fungi</taxon>
        <taxon>Dikarya</taxon>
        <taxon>Ascomycota</taxon>
        <taxon>Pezizomycotina</taxon>
        <taxon>Eurotiomycetes</taxon>
        <taxon>Chaetothyriomycetidae</taxon>
        <taxon>Chaetothyriales</taxon>
        <taxon>Cyphellophoraceae</taxon>
        <taxon>Cyphellophora</taxon>
    </lineage>
</organism>
<dbReference type="HOGENOM" id="CLU_015532_0_0_1"/>
<dbReference type="EMBL" id="KB822722">
    <property type="protein sequence ID" value="ETN38849.1"/>
    <property type="molecule type" value="Genomic_DNA"/>
</dbReference>
<proteinExistence type="inferred from homology"/>
<dbReference type="VEuPathDB" id="FungiDB:HMPREF1541_06890"/>
<comment type="similarity">
    <text evidence="1">Belongs to the synembryn family.</text>
</comment>
<evidence type="ECO:0000256" key="1">
    <source>
        <dbReference type="ARBA" id="ARBA00009049"/>
    </source>
</evidence>
<dbReference type="InParanoid" id="W2RT01"/>
<dbReference type="Proteomes" id="UP000030752">
    <property type="component" value="Unassembled WGS sequence"/>
</dbReference>
<reference evidence="5 6" key="1">
    <citation type="submission" date="2013-03" db="EMBL/GenBank/DDBJ databases">
        <title>The Genome Sequence of Phialophora europaea CBS 101466.</title>
        <authorList>
            <consortium name="The Broad Institute Genomics Platform"/>
            <person name="Cuomo C."/>
            <person name="de Hoog S."/>
            <person name="Gorbushina A."/>
            <person name="Walker B."/>
            <person name="Young S.K."/>
            <person name="Zeng Q."/>
            <person name="Gargeya S."/>
            <person name="Fitzgerald M."/>
            <person name="Haas B."/>
            <person name="Abouelleil A."/>
            <person name="Allen A.W."/>
            <person name="Alvarado L."/>
            <person name="Arachchi H.M."/>
            <person name="Berlin A.M."/>
            <person name="Chapman S.B."/>
            <person name="Gainer-Dewar J."/>
            <person name="Goldberg J."/>
            <person name="Griggs A."/>
            <person name="Gujja S."/>
            <person name="Hansen M."/>
            <person name="Howarth C."/>
            <person name="Imamovic A."/>
            <person name="Ireland A."/>
            <person name="Larimer J."/>
            <person name="McCowan C."/>
            <person name="Murphy C."/>
            <person name="Pearson M."/>
            <person name="Poon T.W."/>
            <person name="Priest M."/>
            <person name="Roberts A."/>
            <person name="Saif S."/>
            <person name="Shea T."/>
            <person name="Sisk P."/>
            <person name="Sykes S."/>
            <person name="Wortman J."/>
            <person name="Nusbaum C."/>
            <person name="Birren B."/>
        </authorList>
    </citation>
    <scope>NUCLEOTIDE SEQUENCE [LARGE SCALE GENOMIC DNA]</scope>
    <source>
        <strain evidence="5 6">CBS 101466</strain>
    </source>
</reference>
<accession>W2RT01</accession>
<evidence type="ECO:0000313" key="6">
    <source>
        <dbReference type="Proteomes" id="UP000030752"/>
    </source>
</evidence>
<dbReference type="PANTHER" id="PTHR12425:SF5">
    <property type="entry name" value="SYNEMBRYN"/>
    <property type="match status" value="1"/>
</dbReference>
<dbReference type="GO" id="GO:0001965">
    <property type="term" value="F:G-protein alpha-subunit binding"/>
    <property type="evidence" value="ECO:0007669"/>
    <property type="project" value="TreeGrafter"/>
</dbReference>
<evidence type="ECO:0000256" key="2">
    <source>
        <dbReference type="ARBA" id="ARBA00022658"/>
    </source>
</evidence>